<accession>A0A3N1PMR4</accession>
<comment type="caution">
    <text evidence="1">The sequence shown here is derived from an EMBL/GenBank/DDBJ whole genome shotgun (WGS) entry which is preliminary data.</text>
</comment>
<dbReference type="STRING" id="584787.GCA_001247655_03178"/>
<gene>
    <name evidence="1" type="ORF">EDC28_102248</name>
</gene>
<evidence type="ECO:0000313" key="2">
    <source>
        <dbReference type="Proteomes" id="UP000268033"/>
    </source>
</evidence>
<dbReference type="RefSeq" id="WP_050658664.1">
    <property type="nucleotide sequence ID" value="NZ_JBLXAC010000005.1"/>
</dbReference>
<proteinExistence type="predicted"/>
<evidence type="ECO:0000313" key="1">
    <source>
        <dbReference type="EMBL" id="ROQ29873.1"/>
    </source>
</evidence>
<dbReference type="Proteomes" id="UP000268033">
    <property type="component" value="Unassembled WGS sequence"/>
</dbReference>
<protein>
    <submittedName>
        <fullName evidence="1">Uncharacterized protein</fullName>
    </submittedName>
</protein>
<organism evidence="1 2">
    <name type="scientific">Gallaecimonas pentaromativorans</name>
    <dbReference type="NCBI Taxonomy" id="584787"/>
    <lineage>
        <taxon>Bacteria</taxon>
        <taxon>Pseudomonadati</taxon>
        <taxon>Pseudomonadota</taxon>
        <taxon>Gammaproteobacteria</taxon>
        <taxon>Enterobacterales</taxon>
        <taxon>Gallaecimonadaceae</taxon>
        <taxon>Gallaecimonas</taxon>
    </lineage>
</organism>
<reference evidence="1 2" key="1">
    <citation type="submission" date="2018-11" db="EMBL/GenBank/DDBJ databases">
        <title>Genomic Encyclopedia of Type Strains, Phase IV (KMG-IV): sequencing the most valuable type-strain genomes for metagenomic binning, comparative biology and taxonomic classification.</title>
        <authorList>
            <person name="Goeker M."/>
        </authorList>
    </citation>
    <scope>NUCLEOTIDE SEQUENCE [LARGE SCALE GENOMIC DNA]</scope>
    <source>
        <strain evidence="1 2">DSM 21945</strain>
    </source>
</reference>
<name>A0A3N1PMR4_9GAMM</name>
<sequence length="85" mass="9876">MKTVTLLLLCALTFPAQGHRYIRYDKALAADCRHIAKEVAAIEKKQKSKAYSKLKRQLAEQLAKWEYAWHKEKCPRYGPASLSRR</sequence>
<dbReference type="OrthoDB" id="9944072at2"/>
<dbReference type="AlphaFoldDB" id="A0A3N1PMR4"/>
<keyword evidence="2" id="KW-1185">Reference proteome</keyword>
<dbReference type="EMBL" id="RJUL01000002">
    <property type="protein sequence ID" value="ROQ29873.1"/>
    <property type="molecule type" value="Genomic_DNA"/>
</dbReference>